<gene>
    <name evidence="2" type="ORF">theurythT_19290</name>
</gene>
<evidence type="ECO:0000313" key="2">
    <source>
        <dbReference type="EMBL" id="GLX82477.1"/>
    </source>
</evidence>
<accession>A0ABQ6H4D2</accession>
<comment type="caution">
    <text evidence="2">The sequence shown here is derived from an EMBL/GenBank/DDBJ whole genome shotgun (WGS) entry which is preliminary data.</text>
</comment>
<protein>
    <recommendedName>
        <fullName evidence="1">Helix-turn-helix domain-containing protein</fullName>
    </recommendedName>
</protein>
<proteinExistence type="predicted"/>
<dbReference type="InterPro" id="IPR041657">
    <property type="entry name" value="HTH_17"/>
</dbReference>
<reference evidence="2 3" key="1">
    <citation type="submission" date="2023-03" db="EMBL/GenBank/DDBJ databases">
        <title>Draft genome sequence of Thalassotalea eurytherma JCM 18482T.</title>
        <authorList>
            <person name="Sawabe T."/>
        </authorList>
    </citation>
    <scope>NUCLEOTIDE SEQUENCE [LARGE SCALE GENOMIC DNA]</scope>
    <source>
        <strain evidence="2 3">JCM 18482</strain>
    </source>
</reference>
<dbReference type="EMBL" id="BSSU01000009">
    <property type="protein sequence ID" value="GLX82477.1"/>
    <property type="molecule type" value="Genomic_DNA"/>
</dbReference>
<dbReference type="InterPro" id="IPR010093">
    <property type="entry name" value="SinI_DNA-bd"/>
</dbReference>
<dbReference type="NCBIfam" id="TIGR01764">
    <property type="entry name" value="excise"/>
    <property type="match status" value="1"/>
</dbReference>
<name>A0ABQ6H4D2_9GAMM</name>
<organism evidence="2 3">
    <name type="scientific">Thalassotalea eurytherma</name>
    <dbReference type="NCBI Taxonomy" id="1144278"/>
    <lineage>
        <taxon>Bacteria</taxon>
        <taxon>Pseudomonadati</taxon>
        <taxon>Pseudomonadota</taxon>
        <taxon>Gammaproteobacteria</taxon>
        <taxon>Alteromonadales</taxon>
        <taxon>Colwelliaceae</taxon>
        <taxon>Thalassotalea</taxon>
    </lineage>
</organism>
<dbReference type="Proteomes" id="UP001157133">
    <property type="component" value="Unassembled WGS sequence"/>
</dbReference>
<evidence type="ECO:0000259" key="1">
    <source>
        <dbReference type="Pfam" id="PF12728"/>
    </source>
</evidence>
<dbReference type="Pfam" id="PF12728">
    <property type="entry name" value="HTH_17"/>
    <property type="match status" value="1"/>
</dbReference>
<evidence type="ECO:0000313" key="3">
    <source>
        <dbReference type="Proteomes" id="UP001157133"/>
    </source>
</evidence>
<feature type="domain" description="Helix-turn-helix" evidence="1">
    <location>
        <begin position="15"/>
        <end position="53"/>
    </location>
</feature>
<keyword evidence="3" id="KW-1185">Reference proteome</keyword>
<sequence length="67" mass="7723">MNKDFTVDGFAYGANISRITVYRMIKAGELFAYKVRNSTRIPYGELARLQQENQIKPTYTNQLEGCK</sequence>